<feature type="region of interest" description="Disordered" evidence="1">
    <location>
        <begin position="1"/>
        <end position="22"/>
    </location>
</feature>
<dbReference type="InterPro" id="IPR007434">
    <property type="entry name" value="FemAB-like"/>
</dbReference>
<evidence type="ECO:0000256" key="1">
    <source>
        <dbReference type="SAM" id="MobiDB-lite"/>
    </source>
</evidence>
<dbReference type="InterPro" id="IPR016181">
    <property type="entry name" value="Acyl_CoA_acyltransferase"/>
</dbReference>
<name>A0A6N7Q5G0_9BACT</name>
<dbReference type="GO" id="GO:0016740">
    <property type="term" value="F:transferase activity"/>
    <property type="evidence" value="ECO:0007669"/>
    <property type="project" value="UniProtKB-KW"/>
</dbReference>
<evidence type="ECO:0000313" key="3">
    <source>
        <dbReference type="Proteomes" id="UP000440224"/>
    </source>
</evidence>
<dbReference type="PANTHER" id="PTHR47017">
    <property type="entry name" value="ACYL-COA"/>
    <property type="match status" value="1"/>
</dbReference>
<keyword evidence="2" id="KW-0808">Transferase</keyword>
<dbReference type="EMBL" id="WJIE01000010">
    <property type="protein sequence ID" value="MRG96071.1"/>
    <property type="molecule type" value="Genomic_DNA"/>
</dbReference>
<gene>
    <name evidence="2" type="ORF">GF068_29740</name>
</gene>
<comment type="caution">
    <text evidence="2">The sequence shown here is derived from an EMBL/GenBank/DDBJ whole genome shotgun (WGS) entry which is preliminary data.</text>
</comment>
<dbReference type="OrthoDB" id="9776898at2"/>
<reference evidence="2 3" key="1">
    <citation type="submission" date="2019-10" db="EMBL/GenBank/DDBJ databases">
        <title>A soil myxobacterium in the family Polyangiaceae.</title>
        <authorList>
            <person name="Li Y."/>
            <person name="Wang J."/>
        </authorList>
    </citation>
    <scope>NUCLEOTIDE SEQUENCE [LARGE SCALE GENOMIC DNA]</scope>
    <source>
        <strain evidence="2 3">DSM 14734</strain>
    </source>
</reference>
<dbReference type="AlphaFoldDB" id="A0A6N7Q5G0"/>
<organism evidence="2 3">
    <name type="scientific">Polyangium spumosum</name>
    <dbReference type="NCBI Taxonomy" id="889282"/>
    <lineage>
        <taxon>Bacteria</taxon>
        <taxon>Pseudomonadati</taxon>
        <taxon>Myxococcota</taxon>
        <taxon>Polyangia</taxon>
        <taxon>Polyangiales</taxon>
        <taxon>Polyangiaceae</taxon>
        <taxon>Polyangium</taxon>
    </lineage>
</organism>
<dbReference type="Proteomes" id="UP000440224">
    <property type="component" value="Unassembled WGS sequence"/>
</dbReference>
<keyword evidence="3" id="KW-1185">Reference proteome</keyword>
<dbReference type="PANTHER" id="PTHR47017:SF1">
    <property type="entry name" value="ACYL-COA"/>
    <property type="match status" value="1"/>
</dbReference>
<sequence>MRAILPGAAGARNGHAPCQPPRSRRRYLDPVFELRVHPTIRDVPEAAWDALGGVSEAPFLRWAFFDVLERTGCVEPRSGWLPHYLTLHEGERMVAAVPAFLKGNSEGEFVFDHAWAGAAHRAGIEYFPKLVVAVPFTPATAPRVLVAEGAEFARVAAAVAEGLRQLVARMEISSAHVLFPTDEQAEALAGFGLAERYGLQFHWKNAGYVTYDDYLARFSSKRRNQWRRERREMAAQGIEITTLRGREITPELVDAMFGYYTATVDKFTWGRRYLNRAFFEEIVPALGDGVEVVLAREGKRPIAGAFNFAGKDALYGRYWGASEERPFLHFNVCFYHSIEQCILRKIGRFEPGAGGEHKMSRGFEPTITRSVHHVADPRLDAAIRDYLARERVALAREAANPEVAFR</sequence>
<dbReference type="SUPFAM" id="SSF55729">
    <property type="entry name" value="Acyl-CoA N-acyltransferases (Nat)"/>
    <property type="match status" value="1"/>
</dbReference>
<protein>
    <submittedName>
        <fullName evidence="2">GNAT family N-acetyltransferase</fullName>
    </submittedName>
</protein>
<dbReference type="Pfam" id="PF04339">
    <property type="entry name" value="FemAB_like"/>
    <property type="match status" value="1"/>
</dbReference>
<dbReference type="Gene3D" id="3.40.630.30">
    <property type="match status" value="1"/>
</dbReference>
<accession>A0A6N7Q5G0</accession>
<proteinExistence type="predicted"/>
<evidence type="ECO:0000313" key="2">
    <source>
        <dbReference type="EMBL" id="MRG96071.1"/>
    </source>
</evidence>